<dbReference type="PRINTS" id="PR00364">
    <property type="entry name" value="DISEASERSIST"/>
</dbReference>
<dbReference type="InterPro" id="IPR027417">
    <property type="entry name" value="P-loop_NTPase"/>
</dbReference>
<dbReference type="SUPFAM" id="SSF52540">
    <property type="entry name" value="P-loop containing nucleoside triphosphate hydrolases"/>
    <property type="match status" value="1"/>
</dbReference>
<keyword evidence="4" id="KW-1185">Reference proteome</keyword>
<dbReference type="Proteomes" id="UP000638560">
    <property type="component" value="Unassembled WGS sequence"/>
</dbReference>
<evidence type="ECO:0000313" key="3">
    <source>
        <dbReference type="EMBL" id="MBF9130913.1"/>
    </source>
</evidence>
<feature type="compositionally biased region" description="Basic and acidic residues" evidence="1">
    <location>
        <begin position="126"/>
        <end position="142"/>
    </location>
</feature>
<reference evidence="3 4" key="1">
    <citation type="submission" date="2020-11" db="EMBL/GenBank/DDBJ databases">
        <title>A novel isolate from a Black sea contaminated sediment with potential to produce alkanes: Plantactinospora alkalitolerans sp. nov.</title>
        <authorList>
            <person name="Carro L."/>
            <person name="Veyisoglu A."/>
            <person name="Guven K."/>
            <person name="Schumann P."/>
            <person name="Klenk H.-P."/>
            <person name="Sahin N."/>
        </authorList>
    </citation>
    <scope>NUCLEOTIDE SEQUENCE [LARGE SCALE GENOMIC DNA]</scope>
    <source>
        <strain evidence="3 4">S1510</strain>
    </source>
</reference>
<feature type="domain" description="AAA+ ATPase" evidence="2">
    <location>
        <begin position="198"/>
        <end position="450"/>
    </location>
</feature>
<dbReference type="EMBL" id="JADPUN010000175">
    <property type="protein sequence ID" value="MBF9130913.1"/>
    <property type="molecule type" value="Genomic_DNA"/>
</dbReference>
<dbReference type="RefSeq" id="WP_196202479.1">
    <property type="nucleotide sequence ID" value="NZ_JADPUN010000175.1"/>
</dbReference>
<accession>A0ABS0GY78</accession>
<sequence length="556" mass="59575">MFVLALRTLRICAGDPSLTKLHRLTGLPRTTLHDALALDRATLPSLDLIERFVRACGCDGTELELWRATWRRLKHQLSTLKSQGTGRSSARIHAAPMPAAGMRPPVALPTASTSPGPGWPVQPLDADWRNAESDQAVDRRPGPDAGTADDPPRRDHTRPLPANLIPRQLPRDVATFAGRDQELAHLRTLLGTPDPSEPPQIVVVHGPAGVGKSALAVRVANLLGNRFPHGHLYVNLGAATAGMTPLAPTQAMRRLLRGLWVPPAEIPDDVEESAAMFRSLLAQRRVLILLDDAATEAQLRPLLPGSGGSAVLVTSRTRLAGLEGASHLCLGPLPEDTSITMLNALLGDDGRATAEPAAARHLARLCDHLPLGIQIAAARLVARPTLPIGQLVYRLLDERHRLNELTAADLAVRTSLAATHNGLRDSRDPRDRAAAIALPLLGLVPMVDFGVGLTTALLDTRSPTAEQILERLTNAHLLQETRPGRYRMYGLVRLFARELAATLPVQTAAAARTRVLNLLPGQALIPGVTPMRAFTQAGPVVPYEVGTATVSRPSCA</sequence>
<evidence type="ECO:0000256" key="1">
    <source>
        <dbReference type="SAM" id="MobiDB-lite"/>
    </source>
</evidence>
<organism evidence="3 4">
    <name type="scientific">Plantactinospora alkalitolerans</name>
    <dbReference type="NCBI Taxonomy" id="2789879"/>
    <lineage>
        <taxon>Bacteria</taxon>
        <taxon>Bacillati</taxon>
        <taxon>Actinomycetota</taxon>
        <taxon>Actinomycetes</taxon>
        <taxon>Micromonosporales</taxon>
        <taxon>Micromonosporaceae</taxon>
        <taxon>Plantactinospora</taxon>
    </lineage>
</organism>
<dbReference type="Gene3D" id="3.40.50.300">
    <property type="entry name" value="P-loop containing nucleotide triphosphate hydrolases"/>
    <property type="match status" value="1"/>
</dbReference>
<dbReference type="InterPro" id="IPR003593">
    <property type="entry name" value="AAA+_ATPase"/>
</dbReference>
<proteinExistence type="predicted"/>
<dbReference type="InterPro" id="IPR041664">
    <property type="entry name" value="AAA_16"/>
</dbReference>
<comment type="caution">
    <text evidence="3">The sequence shown here is derived from an EMBL/GenBank/DDBJ whole genome shotgun (WGS) entry which is preliminary data.</text>
</comment>
<gene>
    <name evidence="3" type="ORF">I0C86_18395</name>
</gene>
<evidence type="ECO:0000313" key="4">
    <source>
        <dbReference type="Proteomes" id="UP000638560"/>
    </source>
</evidence>
<evidence type="ECO:0000259" key="2">
    <source>
        <dbReference type="SMART" id="SM00382"/>
    </source>
</evidence>
<feature type="region of interest" description="Disordered" evidence="1">
    <location>
        <begin position="98"/>
        <end position="170"/>
    </location>
</feature>
<dbReference type="PANTHER" id="PTHR47691">
    <property type="entry name" value="REGULATOR-RELATED"/>
    <property type="match status" value="1"/>
</dbReference>
<protein>
    <submittedName>
        <fullName evidence="3">AAA family ATPase</fullName>
    </submittedName>
</protein>
<dbReference type="Pfam" id="PF13191">
    <property type="entry name" value="AAA_16"/>
    <property type="match status" value="1"/>
</dbReference>
<name>A0ABS0GY78_9ACTN</name>
<dbReference type="PANTHER" id="PTHR47691:SF3">
    <property type="entry name" value="HTH-TYPE TRANSCRIPTIONAL REGULATOR RV0890C-RELATED"/>
    <property type="match status" value="1"/>
</dbReference>
<dbReference type="SMART" id="SM00382">
    <property type="entry name" value="AAA"/>
    <property type="match status" value="1"/>
</dbReference>